<dbReference type="InterPro" id="IPR011009">
    <property type="entry name" value="Kinase-like_dom_sf"/>
</dbReference>
<dbReference type="PANTHER" id="PTHR45688">
    <property type="match status" value="1"/>
</dbReference>
<proteinExistence type="inferred from homology"/>
<dbReference type="RefSeq" id="WP_382369877.1">
    <property type="nucleotide sequence ID" value="NZ_JBHRZI010000008.1"/>
</dbReference>
<evidence type="ECO:0000313" key="4">
    <source>
        <dbReference type="EMBL" id="MFC3890978.1"/>
    </source>
</evidence>
<accession>A0ABV8BL97</accession>
<dbReference type="SUPFAM" id="SSF56112">
    <property type="entry name" value="Protein kinase-like (PK-like)"/>
    <property type="match status" value="1"/>
</dbReference>
<comment type="caution">
    <text evidence="4">The sequence shown here is derived from an EMBL/GenBank/DDBJ whole genome shotgun (WGS) entry which is preliminary data.</text>
</comment>
<dbReference type="PANTHER" id="PTHR45688:SF13">
    <property type="entry name" value="ALANINE--GLYOXYLATE AMINOTRANSFERASE 2-LIKE"/>
    <property type="match status" value="1"/>
</dbReference>
<dbReference type="InterPro" id="IPR015424">
    <property type="entry name" value="PyrdxlP-dep_Trfase"/>
</dbReference>
<dbReference type="GO" id="GO:0008483">
    <property type="term" value="F:transaminase activity"/>
    <property type="evidence" value="ECO:0007669"/>
    <property type="project" value="UniProtKB-KW"/>
</dbReference>
<evidence type="ECO:0000256" key="2">
    <source>
        <dbReference type="ARBA" id="ARBA00022898"/>
    </source>
</evidence>
<dbReference type="InterPro" id="IPR015422">
    <property type="entry name" value="PyrdxlP-dep_Trfase_small"/>
</dbReference>
<dbReference type="SUPFAM" id="SSF53383">
    <property type="entry name" value="PLP-dependent transferases"/>
    <property type="match status" value="1"/>
</dbReference>
<dbReference type="Gene3D" id="3.90.1150.10">
    <property type="entry name" value="Aspartate Aminotransferase, domain 1"/>
    <property type="match status" value="1"/>
</dbReference>
<gene>
    <name evidence="4" type="ORF">ACFOWZ_05785</name>
</gene>
<feature type="domain" description="Aminoglycoside phosphotransferase" evidence="3">
    <location>
        <begin position="41"/>
        <end position="262"/>
    </location>
</feature>
<evidence type="ECO:0000259" key="3">
    <source>
        <dbReference type="Pfam" id="PF01636"/>
    </source>
</evidence>
<evidence type="ECO:0000256" key="1">
    <source>
        <dbReference type="ARBA" id="ARBA00008954"/>
    </source>
</evidence>
<keyword evidence="4" id="KW-0032">Aminotransferase</keyword>
<dbReference type="EMBL" id="JBHRZI010000008">
    <property type="protein sequence ID" value="MFC3890978.1"/>
    <property type="molecule type" value="Genomic_DNA"/>
</dbReference>
<dbReference type="InterPro" id="IPR015421">
    <property type="entry name" value="PyrdxlP-dep_Trfase_major"/>
</dbReference>
<dbReference type="Pfam" id="PF01636">
    <property type="entry name" value="APH"/>
    <property type="match status" value="1"/>
</dbReference>
<dbReference type="InterPro" id="IPR002575">
    <property type="entry name" value="Aminoglycoside_PTrfase"/>
</dbReference>
<protein>
    <submittedName>
        <fullName evidence="4">Aminotransferase class III-fold pyridoxal phosphate-dependent enzyme</fullName>
    </submittedName>
</protein>
<dbReference type="InterPro" id="IPR005814">
    <property type="entry name" value="Aminotrans_3"/>
</dbReference>
<comment type="similarity">
    <text evidence="1">Belongs to the class-III pyridoxal-phosphate-dependent aminotransferase family.</text>
</comment>
<sequence>MEKILQASRPRLSPSDAASLLGELFGVAADDARDLGSERDQAFLVLSAGSPVSVLKVSNPAEDPEVLDMEAAAARHVHRMDPELGVALPWAVPGAPDTCRAAWSDGENVCWVRAYDVLPGTGRVSATTLDDRALRAWGSTSARLGRALRGFTHPKAHRTMLWDVQHTARTRELLVHVPDRDRRATVERVIDRFEEVVAPAWPRLRAQVVHCDFTVDNALTAADGTVTGIVDFGDMSHATLLTDLASLLESLVCGRTGEEMFRAARLVLDGYEQVTPLEPEEADLIAEVWAARAALNIVISEWRVAQGLEDPVFARRYNDPAAATIASLEEVGWNEARRRLGGRRIEAPTAGLARRRDAVFGPAAEPLSYREPLHVASAEGVWITDVAGRRYLDCYNNVPCVGHAHPRVTAAISRQARRINTHTRYLSEPAVELAERLVASCPPGLDTVLLVNSGSEANDLAWRLARAATGRDGALCTDFAYHGLTEAVAAVSPEVWLDGRGPDHVETWTPPDPYRGTALGEESFEAALERLMARGHEPAAVYLDALLTSDGVADLAPEHVRALHRRAKAAGALWIADEVQSGHGRTGETLWGFSRFGIEPDFVTLGKPMGNGHPVAAVITRSDIVRATVGQSLIFSTFGGNPVSAAAALAVLDVIDDERVLDRVRHTGETLRTALRELAGRHPAIGDVRGVGLAVGVEIVHPGGTQPDRATAVNVRDGLRGRGVLVGTTGRAGNVLKVRPPLAFTDREVPVFIDALDAALADQPDR</sequence>
<dbReference type="Pfam" id="PF00202">
    <property type="entry name" value="Aminotran_3"/>
    <property type="match status" value="1"/>
</dbReference>
<keyword evidence="2" id="KW-0663">Pyridoxal phosphate</keyword>
<organism evidence="4 5">
    <name type="scientific">Lentzea rhizosphaerae</name>
    <dbReference type="NCBI Taxonomy" id="2041025"/>
    <lineage>
        <taxon>Bacteria</taxon>
        <taxon>Bacillati</taxon>
        <taxon>Actinomycetota</taxon>
        <taxon>Actinomycetes</taxon>
        <taxon>Pseudonocardiales</taxon>
        <taxon>Pseudonocardiaceae</taxon>
        <taxon>Lentzea</taxon>
    </lineage>
</organism>
<keyword evidence="4" id="KW-0808">Transferase</keyword>
<dbReference type="Gene3D" id="3.90.1200.10">
    <property type="match status" value="1"/>
</dbReference>
<evidence type="ECO:0000313" key="5">
    <source>
        <dbReference type="Proteomes" id="UP001595690"/>
    </source>
</evidence>
<dbReference type="Gene3D" id="3.40.640.10">
    <property type="entry name" value="Type I PLP-dependent aspartate aminotransferase-like (Major domain)"/>
    <property type="match status" value="1"/>
</dbReference>
<keyword evidence="5" id="KW-1185">Reference proteome</keyword>
<name>A0ABV8BL97_9PSEU</name>
<dbReference type="Proteomes" id="UP001595690">
    <property type="component" value="Unassembled WGS sequence"/>
</dbReference>
<dbReference type="CDD" id="cd00610">
    <property type="entry name" value="OAT_like"/>
    <property type="match status" value="1"/>
</dbReference>
<reference evidence="5" key="1">
    <citation type="journal article" date="2019" name="Int. J. Syst. Evol. Microbiol.">
        <title>The Global Catalogue of Microorganisms (GCM) 10K type strain sequencing project: providing services to taxonomists for standard genome sequencing and annotation.</title>
        <authorList>
            <consortium name="The Broad Institute Genomics Platform"/>
            <consortium name="The Broad Institute Genome Sequencing Center for Infectious Disease"/>
            <person name="Wu L."/>
            <person name="Ma J."/>
        </authorList>
    </citation>
    <scope>NUCLEOTIDE SEQUENCE [LARGE SCALE GENOMIC DNA]</scope>
    <source>
        <strain evidence="5">CGMCC 4.7405</strain>
    </source>
</reference>